<feature type="domain" description="AB hydrolase-1" evidence="1">
    <location>
        <begin position="33"/>
        <end position="131"/>
    </location>
</feature>
<evidence type="ECO:0000313" key="3">
    <source>
        <dbReference type="Proteomes" id="UP000319263"/>
    </source>
</evidence>
<dbReference type="PANTHER" id="PTHR43433:SF5">
    <property type="entry name" value="AB HYDROLASE-1 DOMAIN-CONTAINING PROTEIN"/>
    <property type="match status" value="1"/>
</dbReference>
<dbReference type="EMBL" id="CP041692">
    <property type="protein sequence ID" value="QDP98933.1"/>
    <property type="molecule type" value="Genomic_DNA"/>
</dbReference>
<keyword evidence="2" id="KW-0378">Hydrolase</keyword>
<dbReference type="Pfam" id="PF00561">
    <property type="entry name" value="Abhydrolase_1"/>
    <property type="match status" value="1"/>
</dbReference>
<evidence type="ECO:0000259" key="1">
    <source>
        <dbReference type="Pfam" id="PF00561"/>
    </source>
</evidence>
<dbReference type="GO" id="GO:0004806">
    <property type="term" value="F:triacylglycerol lipase activity"/>
    <property type="evidence" value="ECO:0007669"/>
    <property type="project" value="TreeGrafter"/>
</dbReference>
<dbReference type="Proteomes" id="UP000319263">
    <property type="component" value="Chromosome"/>
</dbReference>
<dbReference type="OrthoDB" id="3210164at2"/>
<proteinExistence type="predicted"/>
<evidence type="ECO:0000313" key="2">
    <source>
        <dbReference type="EMBL" id="QDP98933.1"/>
    </source>
</evidence>
<gene>
    <name evidence="2" type="ORF">FOE78_18820</name>
</gene>
<dbReference type="PANTHER" id="PTHR43433">
    <property type="entry name" value="HYDROLASE, ALPHA/BETA FOLD FAMILY PROTEIN"/>
    <property type="match status" value="1"/>
</dbReference>
<sequence length="275" mass="29711">MITIETATVAVPGAHLYYEVRGHGPVLLISQSGEGDANRTEDLVRQLEDEFTVVTYDRRGLSRSTIDEPSRPVTMATHAEDAHRLLAAVTNEPAHLLGCSIGAVIGLHLAVDHPEQLGTFIAHEPVAPWLLTATDRAAQLRELEHCQQVFHAEGWQAALAPMARTLGINPADQTIEPGVRLPAFTAERAANFSYFLGHDFTAVREDSLDVAALQRSSVRIVPAAGHTTPAHVFDRKCADELASLLGIELEVFAGGHNGNMTHPRGYATQLSTLIA</sequence>
<dbReference type="AlphaFoldDB" id="A0A516Q674"/>
<reference evidence="2 3" key="1">
    <citation type="submission" date="2019-07" db="EMBL/GenBank/DDBJ databases">
        <title>Microlunatus dokdonensis sp. nov. isolated from the rhizospheric soil of the wild plant Elymus tsukushiensis.</title>
        <authorList>
            <person name="Ghim S.-Y."/>
            <person name="Hwang Y.-J."/>
            <person name="Son J.-S."/>
            <person name="Shin J.-H."/>
        </authorList>
    </citation>
    <scope>NUCLEOTIDE SEQUENCE [LARGE SCALE GENOMIC DNA]</scope>
    <source>
        <strain evidence="2 3">KUDC0627</strain>
    </source>
</reference>
<organism evidence="2 3">
    <name type="scientific">Microlunatus elymi</name>
    <dbReference type="NCBI Taxonomy" id="2596828"/>
    <lineage>
        <taxon>Bacteria</taxon>
        <taxon>Bacillati</taxon>
        <taxon>Actinomycetota</taxon>
        <taxon>Actinomycetes</taxon>
        <taxon>Propionibacteriales</taxon>
        <taxon>Propionibacteriaceae</taxon>
        <taxon>Microlunatus</taxon>
    </lineage>
</organism>
<keyword evidence="3" id="KW-1185">Reference proteome</keyword>
<protein>
    <submittedName>
        <fullName evidence="2">Alpha/beta hydrolase</fullName>
    </submittedName>
</protein>
<dbReference type="InterPro" id="IPR000073">
    <property type="entry name" value="AB_hydrolase_1"/>
</dbReference>
<dbReference type="InterPro" id="IPR029058">
    <property type="entry name" value="AB_hydrolase_fold"/>
</dbReference>
<dbReference type="SUPFAM" id="SSF53474">
    <property type="entry name" value="alpha/beta-Hydrolases"/>
    <property type="match status" value="1"/>
</dbReference>
<accession>A0A516Q674</accession>
<dbReference type="InterPro" id="IPR050471">
    <property type="entry name" value="AB_hydrolase"/>
</dbReference>
<dbReference type="KEGG" id="mik:FOE78_18820"/>
<name>A0A516Q674_9ACTN</name>
<dbReference type="Gene3D" id="3.40.50.1820">
    <property type="entry name" value="alpha/beta hydrolase"/>
    <property type="match status" value="1"/>
</dbReference>
<dbReference type="GO" id="GO:0046503">
    <property type="term" value="P:glycerolipid catabolic process"/>
    <property type="evidence" value="ECO:0007669"/>
    <property type="project" value="TreeGrafter"/>
</dbReference>